<proteinExistence type="predicted"/>
<dbReference type="Gene3D" id="3.30.420.40">
    <property type="match status" value="1"/>
</dbReference>
<dbReference type="Gene3D" id="3.90.640.10">
    <property type="entry name" value="Actin, Chain A, domain 4"/>
    <property type="match status" value="1"/>
</dbReference>
<dbReference type="AlphaFoldDB" id="A0A178ZC36"/>
<evidence type="ECO:0000313" key="2">
    <source>
        <dbReference type="Proteomes" id="UP000078343"/>
    </source>
</evidence>
<dbReference type="SUPFAM" id="SSF53067">
    <property type="entry name" value="Actin-like ATPase domain"/>
    <property type="match status" value="1"/>
</dbReference>
<protein>
    <submittedName>
        <fullName evidence="1">Uncharacterized protein</fullName>
    </submittedName>
</protein>
<evidence type="ECO:0000313" key="1">
    <source>
        <dbReference type="EMBL" id="OAP57350.1"/>
    </source>
</evidence>
<organism evidence="1 2">
    <name type="scientific">Fonsecaea erecta</name>
    <dbReference type="NCBI Taxonomy" id="1367422"/>
    <lineage>
        <taxon>Eukaryota</taxon>
        <taxon>Fungi</taxon>
        <taxon>Dikarya</taxon>
        <taxon>Ascomycota</taxon>
        <taxon>Pezizomycotina</taxon>
        <taxon>Eurotiomycetes</taxon>
        <taxon>Chaetothyriomycetidae</taxon>
        <taxon>Chaetothyriales</taxon>
        <taxon>Herpotrichiellaceae</taxon>
        <taxon>Fonsecaea</taxon>
    </lineage>
</organism>
<keyword evidence="2" id="KW-1185">Reference proteome</keyword>
<dbReference type="PANTHER" id="PTHR14187">
    <property type="entry name" value="ALPHA KINASE/ELONGATION FACTOR 2 KINASE"/>
    <property type="match status" value="1"/>
</dbReference>
<dbReference type="Proteomes" id="UP000078343">
    <property type="component" value="Unassembled WGS sequence"/>
</dbReference>
<dbReference type="STRING" id="1367422.A0A178ZC36"/>
<comment type="caution">
    <text evidence="1">The sequence shown here is derived from an EMBL/GenBank/DDBJ whole genome shotgun (WGS) entry which is preliminary data.</text>
</comment>
<dbReference type="InterPro" id="IPR043129">
    <property type="entry name" value="ATPase_NBD"/>
</dbReference>
<dbReference type="CDD" id="cd10170">
    <property type="entry name" value="ASKHA_NBD_HSP70"/>
    <property type="match status" value="1"/>
</dbReference>
<dbReference type="EMBL" id="LVYI01000007">
    <property type="protein sequence ID" value="OAP57350.1"/>
    <property type="molecule type" value="Genomic_DNA"/>
</dbReference>
<reference evidence="1 2" key="1">
    <citation type="submission" date="2016-04" db="EMBL/GenBank/DDBJ databases">
        <title>Draft genome of Fonsecaea erecta CBS 125763.</title>
        <authorList>
            <person name="Weiss V.A."/>
            <person name="Vicente V.A."/>
            <person name="Raittz R.T."/>
            <person name="Moreno L.F."/>
            <person name="De Souza E.M."/>
            <person name="Pedrosa F.O."/>
            <person name="Steffens M.B."/>
            <person name="Faoro H."/>
            <person name="Tadra-Sfeir M.Z."/>
            <person name="Najafzadeh M.J."/>
            <person name="Felipe M.S."/>
            <person name="Teixeira M."/>
            <person name="Sun J."/>
            <person name="Xi L."/>
            <person name="Gomes R."/>
            <person name="De Azevedo C.M."/>
            <person name="Salgado C.G."/>
            <person name="Da Silva M.B."/>
            <person name="Nascimento M.F."/>
            <person name="Queiroz-Telles F."/>
            <person name="Attili D.S."/>
            <person name="Gorbushina A."/>
        </authorList>
    </citation>
    <scope>NUCLEOTIDE SEQUENCE [LARGE SCALE GENOMIC DNA]</scope>
    <source>
        <strain evidence="1 2">CBS 125763</strain>
    </source>
</reference>
<dbReference type="GeneID" id="30012256"/>
<name>A0A178ZC36_9EURO</name>
<sequence>MGECPNFANDAIIVCDAGGGTVDLIAYEILRVSPFEVKALTKPSGSIAGSTMINKLLEEEIKRAVGEEAFVRLHKTEAYRTALHEFEVAIKVSFTGKNDRDKFISFPMANLKDNPQRGIVKNSMKLSGETVCRLFDPIVHEVDRLVTEQVNNVQLERLQNNPSNPSGVKAIFLVGGFGASTYLYEVIKKSNPTIEVRRTREAWSSIIRGAVMSKLPMGAAPAVVSTKASKHYGTCYHSPYNPRRDKGCPTHTSIWDEIIKCKVMSWFIRMDEELQRGKKTNQRFCRRFAGHDPSSSDLIITDRLYESTATHAPIHPSNEVKPNCELITDLNHVPKELFLRKNRRSDGMAYSELWYNLQIESTQAGLLKYSLEIEGKEYSAVEAKY</sequence>
<dbReference type="OrthoDB" id="2963168at2759"/>
<dbReference type="PANTHER" id="PTHR14187:SF5">
    <property type="entry name" value="HEAT SHOCK 70 KDA PROTEIN 12A"/>
    <property type="match status" value="1"/>
</dbReference>
<dbReference type="RefSeq" id="XP_018690717.1">
    <property type="nucleotide sequence ID" value="XM_018839596.1"/>
</dbReference>
<accession>A0A178ZC36</accession>
<gene>
    <name evidence="1" type="ORF">AYL99_08088</name>
</gene>